<dbReference type="AlphaFoldDB" id="A0A382TCX9"/>
<sequence>MTFEITNDDQDDLLNQIFGNSDSLDEHIPDKINDDISRLINEYDIDPDLRNPLINKLKELYPYTRMSDKDLMNLFKIEKDNDIKYWLSLEKRLETLLRDTFLCKFLNLNIKAATEKLKGVKQFIQDHKNAGRSSTRKIMYPHLGEIWAILKENGSDRTTQIKFIYDFCVVCKFLQFGQRHLEYDPVTKSHLNQLKREDIDVIEKWYDESKPFMTMPIFWGA</sequence>
<dbReference type="EMBL" id="UINC01135636">
    <property type="protein sequence ID" value="SVD19906.1"/>
    <property type="molecule type" value="Genomic_DNA"/>
</dbReference>
<gene>
    <name evidence="1" type="ORF">METZ01_LOCUS372760</name>
</gene>
<organism evidence="1">
    <name type="scientific">marine metagenome</name>
    <dbReference type="NCBI Taxonomy" id="408172"/>
    <lineage>
        <taxon>unclassified sequences</taxon>
        <taxon>metagenomes</taxon>
        <taxon>ecological metagenomes</taxon>
    </lineage>
</organism>
<name>A0A382TCX9_9ZZZZ</name>
<proteinExistence type="predicted"/>
<evidence type="ECO:0000313" key="1">
    <source>
        <dbReference type="EMBL" id="SVD19906.1"/>
    </source>
</evidence>
<reference evidence="1" key="1">
    <citation type="submission" date="2018-05" db="EMBL/GenBank/DDBJ databases">
        <authorList>
            <person name="Lanie J.A."/>
            <person name="Ng W.-L."/>
            <person name="Kazmierczak K.M."/>
            <person name="Andrzejewski T.M."/>
            <person name="Davidsen T.M."/>
            <person name="Wayne K.J."/>
            <person name="Tettelin H."/>
            <person name="Glass J.I."/>
            <person name="Rusch D."/>
            <person name="Podicherti R."/>
            <person name="Tsui H.-C.T."/>
            <person name="Winkler M.E."/>
        </authorList>
    </citation>
    <scope>NUCLEOTIDE SEQUENCE</scope>
</reference>
<protein>
    <submittedName>
        <fullName evidence="1">Uncharacterized protein</fullName>
    </submittedName>
</protein>
<accession>A0A382TCX9</accession>